<sequence>MSKPTPPPMAGPATRSILHLEALQVPIALPMEADDFGYQIPREAQAQELKVVIENVWDNYEGTVPGEITYVHVYFDYTPGASPVVTEKLEWPYDPSQVFPLSLSIPQSHLNSPGRHELSYIVTLDGNPSPPSELTVIDLDKLAPNQGAAWRRLEFPVDVIDEVYLEDHDQVVATIDPWNDIKLKDVARGHWEALNDPDTESVSEVVIEPRHLKVDPDPIELVFTGDDIRDKGTGEFFPYYILYDKVGNEGVKSLRTSIEVDLAPAPVTLRPPRVPLADDGLIDLEDARAPNGVLMLVDEIVGGAAGDVLHFYWNLQHLGEHRIADPQPWPIPIPVSWAALISGGTQLARQTIRVHYTWERGIIGPRPSGPKFVPVDLTVAGPIQPIDPDPVNGALPPVTVKGVTGDNVLTVADSDQDARVVVPLYADPEPGEVLELIWDNLSTPVDTHTVQSGESEGDEIEMFVPWSFIAPLGTGQVPVYYWTFNGINRQRAMDTSVSVDVAPIIGLRQPIFPDVSTAPGAGSNTINCTLEPWLGVRVDIPGDPQRLDEDDEILLDWTAYASPNWQSGTEIPHASGVFPHRLSAEEAITGYQFTVAFDPYVKEPGLVDPGTGSVAVFYRLRKANGGRGTSSSRKVYVSLIRANRPPCLGDD</sequence>
<dbReference type="Proteomes" id="UP000182272">
    <property type="component" value="Chromosome I"/>
</dbReference>
<evidence type="ECO:0000313" key="1">
    <source>
        <dbReference type="EMBL" id="SEI12280.1"/>
    </source>
</evidence>
<proteinExistence type="predicted"/>
<accession>A0A1H6NNC9</accession>
<reference evidence="1 2" key="1">
    <citation type="submission" date="2016-10" db="EMBL/GenBank/DDBJ databases">
        <authorList>
            <person name="de Groot N.N."/>
        </authorList>
    </citation>
    <scope>NUCLEOTIDE SEQUENCE [LARGE SCALE GENOMIC DNA]</scope>
    <source>
        <strain evidence="1 2">LMG 2158</strain>
    </source>
</reference>
<dbReference type="OrthoDB" id="7024978at2"/>
<gene>
    <name evidence="1" type="ORF">SAMN05216581_2446</name>
</gene>
<protein>
    <submittedName>
        <fullName evidence="1">Uncharacterized protein</fullName>
    </submittedName>
</protein>
<dbReference type="RefSeq" id="WP_155770328.1">
    <property type="nucleotide sequence ID" value="NZ_LT629972.1"/>
</dbReference>
<name>A0A1H6NNC9_9PSED</name>
<organism evidence="1 2">
    <name type="scientific">Pseudomonas asplenii</name>
    <dbReference type="NCBI Taxonomy" id="53407"/>
    <lineage>
        <taxon>Bacteria</taxon>
        <taxon>Pseudomonadati</taxon>
        <taxon>Pseudomonadota</taxon>
        <taxon>Gammaproteobacteria</taxon>
        <taxon>Pseudomonadales</taxon>
        <taxon>Pseudomonadaceae</taxon>
        <taxon>Pseudomonas</taxon>
    </lineage>
</organism>
<dbReference type="AlphaFoldDB" id="A0A1H6NNC9"/>
<dbReference type="EMBL" id="LT629972">
    <property type="protein sequence ID" value="SEI12280.1"/>
    <property type="molecule type" value="Genomic_DNA"/>
</dbReference>
<evidence type="ECO:0000313" key="2">
    <source>
        <dbReference type="Proteomes" id="UP000182272"/>
    </source>
</evidence>